<feature type="transmembrane region" description="Helical" evidence="1">
    <location>
        <begin position="38"/>
        <end position="62"/>
    </location>
</feature>
<proteinExistence type="predicted"/>
<evidence type="ECO:0000313" key="2">
    <source>
        <dbReference type="EMBL" id="SDI96030.1"/>
    </source>
</evidence>
<keyword evidence="1" id="KW-0812">Transmembrane</keyword>
<evidence type="ECO:0000313" key="3">
    <source>
        <dbReference type="Proteomes" id="UP000199017"/>
    </source>
</evidence>
<sequence length="195" mass="22979">MSLAVQFQTMFAMMAMGLVLGMNLDFYHRLTIRSVKAFWTRLAWDLLFWLVQVLLVFYVLLHVNEGELRIYIFFSIAAGFFIYRRYGRSPFIKTMELGFSIVRWTRSTIAALIRIFIISPIKFILKLITSSVMIGITISGNVLFFLLNLLIFPLKLAARILIPVFRRLLPQPIITFLEKTFQSVRKRVKKWRIFK</sequence>
<dbReference type="OrthoDB" id="1653819at2"/>
<reference evidence="2 3" key="1">
    <citation type="submission" date="2016-10" db="EMBL/GenBank/DDBJ databases">
        <authorList>
            <person name="de Groot N.N."/>
        </authorList>
    </citation>
    <scope>NUCLEOTIDE SEQUENCE [LARGE SCALE GENOMIC DNA]</scope>
    <source>
        <strain evidence="3">P4B,CCM 7963,CECT 7998,DSM 25260,IBRC-M 10614,KCTC 13821</strain>
    </source>
</reference>
<dbReference type="Pfam" id="PF09578">
    <property type="entry name" value="Spore_YabQ"/>
    <property type="match status" value="1"/>
</dbReference>
<organism evidence="2 3">
    <name type="scientific">Alteribacillus bidgolensis</name>
    <dbReference type="NCBI Taxonomy" id="930129"/>
    <lineage>
        <taxon>Bacteria</taxon>
        <taxon>Bacillati</taxon>
        <taxon>Bacillota</taxon>
        <taxon>Bacilli</taxon>
        <taxon>Bacillales</taxon>
        <taxon>Bacillaceae</taxon>
        <taxon>Alteribacillus</taxon>
    </lineage>
</organism>
<dbReference type="InterPro" id="IPR019074">
    <property type="entry name" value="YabQ"/>
</dbReference>
<feature type="transmembrane region" description="Helical" evidence="1">
    <location>
        <begin position="107"/>
        <end position="125"/>
    </location>
</feature>
<dbReference type="NCBIfam" id="TIGR02893">
    <property type="entry name" value="spore_yabQ"/>
    <property type="match status" value="1"/>
</dbReference>
<feature type="transmembrane region" description="Helical" evidence="1">
    <location>
        <begin position="68"/>
        <end position="86"/>
    </location>
</feature>
<gene>
    <name evidence="2" type="ORF">SAMN05216352_11625</name>
</gene>
<feature type="transmembrane region" description="Helical" evidence="1">
    <location>
        <begin position="6"/>
        <end position="26"/>
    </location>
</feature>
<dbReference type="AlphaFoldDB" id="A0A1G8PW14"/>
<dbReference type="RefSeq" id="WP_091587502.1">
    <property type="nucleotide sequence ID" value="NZ_FNDU01000016.1"/>
</dbReference>
<accession>A0A1G8PW14</accession>
<keyword evidence="3" id="KW-1185">Reference proteome</keyword>
<dbReference type="Proteomes" id="UP000199017">
    <property type="component" value="Unassembled WGS sequence"/>
</dbReference>
<feature type="transmembrane region" description="Helical" evidence="1">
    <location>
        <begin position="131"/>
        <end position="152"/>
    </location>
</feature>
<dbReference type="STRING" id="930129.SAMN05216352_11625"/>
<protein>
    <submittedName>
        <fullName evidence="2">Spore cortex biosynthesis protein YabQ</fullName>
    </submittedName>
</protein>
<keyword evidence="1" id="KW-0472">Membrane</keyword>
<dbReference type="EMBL" id="FNDU01000016">
    <property type="protein sequence ID" value="SDI96030.1"/>
    <property type="molecule type" value="Genomic_DNA"/>
</dbReference>
<name>A0A1G8PW14_9BACI</name>
<evidence type="ECO:0000256" key="1">
    <source>
        <dbReference type="SAM" id="Phobius"/>
    </source>
</evidence>
<keyword evidence="1" id="KW-1133">Transmembrane helix</keyword>